<dbReference type="InterPro" id="IPR025870">
    <property type="entry name" value="Glyoxalase-like_dom"/>
</dbReference>
<dbReference type="PANTHER" id="PTHR40265">
    <property type="entry name" value="BLL2707 PROTEIN"/>
    <property type="match status" value="1"/>
</dbReference>
<proteinExistence type="predicted"/>
<dbReference type="PATRIC" id="fig|1348973.3.peg.2119"/>
<gene>
    <name evidence="2" type="ORF">M670_02184</name>
</gene>
<dbReference type="AlphaFoldDB" id="A0A072NNR9"/>
<dbReference type="PANTHER" id="PTHR40265:SF1">
    <property type="entry name" value="GLYOXALASE-LIKE DOMAIN-CONTAINING PROTEIN"/>
    <property type="match status" value="1"/>
</dbReference>
<name>A0A072NNR9_SCHAZ</name>
<dbReference type="OrthoDB" id="9111355at2"/>
<organism evidence="2 3">
    <name type="scientific">Schinkia azotoformans MEV2011</name>
    <dbReference type="NCBI Taxonomy" id="1348973"/>
    <lineage>
        <taxon>Bacteria</taxon>
        <taxon>Bacillati</taxon>
        <taxon>Bacillota</taxon>
        <taxon>Bacilli</taxon>
        <taxon>Bacillales</taxon>
        <taxon>Bacillaceae</taxon>
        <taxon>Calidifontibacillus/Schinkia group</taxon>
        <taxon>Schinkia</taxon>
    </lineage>
</organism>
<evidence type="ECO:0000313" key="3">
    <source>
        <dbReference type="Proteomes" id="UP000027936"/>
    </source>
</evidence>
<dbReference type="EMBL" id="JJRY01000007">
    <property type="protein sequence ID" value="KEF38558.1"/>
    <property type="molecule type" value="Genomic_DNA"/>
</dbReference>
<reference evidence="2 3" key="1">
    <citation type="submission" date="2014-04" db="EMBL/GenBank/DDBJ databases">
        <title>Draft genome sequence of Bacillus azotoformans MEV2011, a (co-) denitrifying strain unable to grow in the presence of oxygen.</title>
        <authorList>
            <person name="Nielsen M."/>
            <person name="Schreiber L."/>
            <person name="Finster K."/>
            <person name="Schramm A."/>
        </authorList>
    </citation>
    <scope>NUCLEOTIDE SEQUENCE [LARGE SCALE GENOMIC DNA]</scope>
    <source>
        <strain evidence="2 3">MEV2011</strain>
    </source>
</reference>
<protein>
    <submittedName>
        <fullName evidence="2">Glyoxalase-like domain</fullName>
    </submittedName>
</protein>
<dbReference type="SUPFAM" id="SSF54593">
    <property type="entry name" value="Glyoxalase/Bleomycin resistance protein/Dihydroxybiphenyl dioxygenase"/>
    <property type="match status" value="1"/>
</dbReference>
<dbReference type="InterPro" id="IPR029068">
    <property type="entry name" value="Glyas_Bleomycin-R_OHBP_Dase"/>
</dbReference>
<dbReference type="Gene3D" id="3.10.180.10">
    <property type="entry name" value="2,3-Dihydroxybiphenyl 1,2-Dioxygenase, domain 1"/>
    <property type="match status" value="1"/>
</dbReference>
<comment type="caution">
    <text evidence="2">The sequence shown here is derived from an EMBL/GenBank/DDBJ whole genome shotgun (WGS) entry which is preliminary data.</text>
</comment>
<accession>A0A072NNR9</accession>
<dbReference type="Pfam" id="PF13468">
    <property type="entry name" value="Glyoxalase_3"/>
    <property type="match status" value="1"/>
</dbReference>
<feature type="domain" description="Glyoxalase-like" evidence="1">
    <location>
        <begin position="5"/>
        <end position="192"/>
    </location>
</feature>
<sequence>MNVKFDHLVHFTSNPKETQVAFQKLGFNTIKGGNHTNWGTRNCLCYFHNLGYIEWIGFTDFEIAKTSDNILIQQIVNDSAFGEGFSTMAFRTNDISALQKKLRQKDYETIGPFDGNRIREDGSILSWSMLFLKEKSDDQVRYPFFIQWGHADEIRKTEMKALWQHKNGEPSISYISFAVQNVQKTILQYCRLFDIDQNASRNGHDEFGDFTEIPISNISIHLYRKALESSTLNGSNRPLCCGIAGVTDEKESTINVQGAIYKIQKRHP</sequence>
<evidence type="ECO:0000259" key="1">
    <source>
        <dbReference type="Pfam" id="PF13468"/>
    </source>
</evidence>
<evidence type="ECO:0000313" key="2">
    <source>
        <dbReference type="EMBL" id="KEF38558.1"/>
    </source>
</evidence>
<dbReference type="Proteomes" id="UP000027936">
    <property type="component" value="Unassembled WGS sequence"/>
</dbReference>